<keyword evidence="2" id="KW-0413">Isomerase</keyword>
<dbReference type="Pfam" id="PF01261">
    <property type="entry name" value="AP_endonuc_2"/>
    <property type="match status" value="1"/>
</dbReference>
<organism evidence="2 3">
    <name type="scientific">Maribacter aquimaris</name>
    <dbReference type="NCBI Taxonomy" id="2737171"/>
    <lineage>
        <taxon>Bacteria</taxon>
        <taxon>Pseudomonadati</taxon>
        <taxon>Bacteroidota</taxon>
        <taxon>Flavobacteriia</taxon>
        <taxon>Flavobacteriales</taxon>
        <taxon>Flavobacteriaceae</taxon>
        <taxon>Maribacter</taxon>
    </lineage>
</organism>
<dbReference type="SUPFAM" id="SSF51658">
    <property type="entry name" value="Xylose isomerase-like"/>
    <property type="match status" value="1"/>
</dbReference>
<dbReference type="NCBIfam" id="TIGR01409">
    <property type="entry name" value="TAT_signal_seq"/>
    <property type="match status" value="1"/>
</dbReference>
<comment type="caution">
    <text evidence="2">The sequence shown here is derived from an EMBL/GenBank/DDBJ whole genome shotgun (WGS) entry which is preliminary data.</text>
</comment>
<dbReference type="Gene3D" id="3.20.20.150">
    <property type="entry name" value="Divalent-metal-dependent TIM barrel enzymes"/>
    <property type="match status" value="1"/>
</dbReference>
<dbReference type="RefSeq" id="WP_188242784.1">
    <property type="nucleotide sequence ID" value="NZ_JABTCF010000002.1"/>
</dbReference>
<dbReference type="InterPro" id="IPR019546">
    <property type="entry name" value="TAT_signal_bac_arc"/>
</dbReference>
<reference evidence="2" key="1">
    <citation type="submission" date="2020-05" db="EMBL/GenBank/DDBJ databases">
        <title>The draft genome sequence of Maribacter sp. ANRC-HE7.</title>
        <authorList>
            <person name="Mu L."/>
        </authorList>
    </citation>
    <scope>NUCLEOTIDE SEQUENCE</scope>
    <source>
        <strain evidence="2">ANRC-HE7</strain>
    </source>
</reference>
<gene>
    <name evidence="2" type="ORF">HPE56_05590</name>
</gene>
<dbReference type="GO" id="GO:0016853">
    <property type="term" value="F:isomerase activity"/>
    <property type="evidence" value="ECO:0007669"/>
    <property type="project" value="UniProtKB-KW"/>
</dbReference>
<dbReference type="InterPro" id="IPR006311">
    <property type="entry name" value="TAT_signal"/>
</dbReference>
<evidence type="ECO:0000313" key="3">
    <source>
        <dbReference type="Proteomes" id="UP001166021"/>
    </source>
</evidence>
<feature type="domain" description="Xylose isomerase-like TIM barrel" evidence="1">
    <location>
        <begin position="58"/>
        <end position="283"/>
    </location>
</feature>
<keyword evidence="3" id="KW-1185">Reference proteome</keyword>
<accession>A0ABR7V1V0</accession>
<dbReference type="InterPro" id="IPR036237">
    <property type="entry name" value="Xyl_isomerase-like_sf"/>
</dbReference>
<dbReference type="PROSITE" id="PS51318">
    <property type="entry name" value="TAT"/>
    <property type="match status" value="1"/>
</dbReference>
<evidence type="ECO:0000313" key="2">
    <source>
        <dbReference type="EMBL" id="MBD0777261.1"/>
    </source>
</evidence>
<evidence type="ECO:0000259" key="1">
    <source>
        <dbReference type="Pfam" id="PF01261"/>
    </source>
</evidence>
<protein>
    <submittedName>
        <fullName evidence="2">Sugar phosphate isomerase/epimerase</fullName>
    </submittedName>
</protein>
<dbReference type="Proteomes" id="UP001166021">
    <property type="component" value="Unassembled WGS sequence"/>
</dbReference>
<dbReference type="InterPro" id="IPR013022">
    <property type="entry name" value="Xyl_isomerase-like_TIM-brl"/>
</dbReference>
<dbReference type="EMBL" id="JABTCF010000002">
    <property type="protein sequence ID" value="MBD0777261.1"/>
    <property type="molecule type" value="Genomic_DNA"/>
</dbReference>
<sequence length="317" mass="35813">MKHTRRHFLKQSTLAGSAMILPLSGVAGNLFKGNTPELPKVFLFSKHLQFLDYNAMSEATAEMGFNGLDLTVRPKGHVSPEKVVDELPKAVEAMQKNDLLPLMMTTNILDAEKKETLSVLKTAGSLGLTHYRTGWLSYPEDRTIAESQAIYAQQFKELETLNKKYGLIGCYQNHAGNHVGAPIWDLPPILSHTQNEYMGCQYDIRHAVVEGGSCWELGLRRIRPYIKTIVIKDFKWGNENGKWKPINTPLGEGMVNFDLYFSLLKKYKINVPISLHLEYDLGGAEKGASKISIPQKEVFKQMKKDLTFLKEAWQKAK</sequence>
<name>A0ABR7V1V0_9FLAO</name>
<proteinExistence type="predicted"/>